<dbReference type="Proteomes" id="UP001596106">
    <property type="component" value="Unassembled WGS sequence"/>
</dbReference>
<keyword evidence="1" id="KW-1133">Transmembrane helix</keyword>
<organism evidence="2 3">
    <name type="scientific">Larkinella bovis</name>
    <dbReference type="NCBI Taxonomy" id="683041"/>
    <lineage>
        <taxon>Bacteria</taxon>
        <taxon>Pseudomonadati</taxon>
        <taxon>Bacteroidota</taxon>
        <taxon>Cytophagia</taxon>
        <taxon>Cytophagales</taxon>
        <taxon>Spirosomataceae</taxon>
        <taxon>Larkinella</taxon>
    </lineage>
</organism>
<dbReference type="EMBL" id="JBHSMA010000001">
    <property type="protein sequence ID" value="MFC5409052.1"/>
    <property type="molecule type" value="Genomic_DNA"/>
</dbReference>
<name>A0ABW0I981_9BACT</name>
<evidence type="ECO:0000256" key="1">
    <source>
        <dbReference type="SAM" id="Phobius"/>
    </source>
</evidence>
<gene>
    <name evidence="2" type="ORF">ACFPMF_07035</name>
</gene>
<evidence type="ECO:0000313" key="3">
    <source>
        <dbReference type="Proteomes" id="UP001596106"/>
    </source>
</evidence>
<proteinExistence type="predicted"/>
<evidence type="ECO:0000313" key="2">
    <source>
        <dbReference type="EMBL" id="MFC5409052.1"/>
    </source>
</evidence>
<protein>
    <submittedName>
        <fullName evidence="2">Uncharacterized protein</fullName>
    </submittedName>
</protein>
<keyword evidence="1" id="KW-0472">Membrane</keyword>
<dbReference type="RefSeq" id="WP_379842604.1">
    <property type="nucleotide sequence ID" value="NZ_JBHSMA010000001.1"/>
</dbReference>
<sequence>MPGNSGAPNEPVYVAGFLTACVTVFTGDSTFRVGLSGYPIRFLLFHATLG</sequence>
<comment type="caution">
    <text evidence="2">The sequence shown here is derived from an EMBL/GenBank/DDBJ whole genome shotgun (WGS) entry which is preliminary data.</text>
</comment>
<reference evidence="3" key="1">
    <citation type="journal article" date="2019" name="Int. J. Syst. Evol. Microbiol.">
        <title>The Global Catalogue of Microorganisms (GCM) 10K type strain sequencing project: providing services to taxonomists for standard genome sequencing and annotation.</title>
        <authorList>
            <consortium name="The Broad Institute Genomics Platform"/>
            <consortium name="The Broad Institute Genome Sequencing Center for Infectious Disease"/>
            <person name="Wu L."/>
            <person name="Ma J."/>
        </authorList>
    </citation>
    <scope>NUCLEOTIDE SEQUENCE [LARGE SCALE GENOMIC DNA]</scope>
    <source>
        <strain evidence="3">CCUG 55250</strain>
    </source>
</reference>
<feature type="transmembrane region" description="Helical" evidence="1">
    <location>
        <begin position="12"/>
        <end position="31"/>
    </location>
</feature>
<keyword evidence="3" id="KW-1185">Reference proteome</keyword>
<accession>A0ABW0I981</accession>
<keyword evidence="1" id="KW-0812">Transmembrane</keyword>